<accession>A0A5P1FNN3</accession>
<feature type="compositionally biased region" description="Basic and acidic residues" evidence="1">
    <location>
        <begin position="120"/>
        <end position="133"/>
    </location>
</feature>
<organism evidence="2 3">
    <name type="scientific">Asparagus officinalis</name>
    <name type="common">Garden asparagus</name>
    <dbReference type="NCBI Taxonomy" id="4686"/>
    <lineage>
        <taxon>Eukaryota</taxon>
        <taxon>Viridiplantae</taxon>
        <taxon>Streptophyta</taxon>
        <taxon>Embryophyta</taxon>
        <taxon>Tracheophyta</taxon>
        <taxon>Spermatophyta</taxon>
        <taxon>Magnoliopsida</taxon>
        <taxon>Liliopsida</taxon>
        <taxon>Asparagales</taxon>
        <taxon>Asparagaceae</taxon>
        <taxon>Asparagoideae</taxon>
        <taxon>Asparagus</taxon>
    </lineage>
</organism>
<evidence type="ECO:0000313" key="3">
    <source>
        <dbReference type="Proteomes" id="UP000243459"/>
    </source>
</evidence>
<evidence type="ECO:0000313" key="2">
    <source>
        <dbReference type="EMBL" id="ONK79333.1"/>
    </source>
</evidence>
<dbReference type="Proteomes" id="UP000243459">
    <property type="component" value="Chromosome 1"/>
</dbReference>
<dbReference type="Gramene" id="ONK79333">
    <property type="protein sequence ID" value="ONK79333"/>
    <property type="gene ID" value="A4U43_C01F5300"/>
</dbReference>
<dbReference type="EMBL" id="CM007381">
    <property type="protein sequence ID" value="ONK79333.1"/>
    <property type="molecule type" value="Genomic_DNA"/>
</dbReference>
<reference evidence="3" key="1">
    <citation type="journal article" date="2017" name="Nat. Commun.">
        <title>The asparagus genome sheds light on the origin and evolution of a young Y chromosome.</title>
        <authorList>
            <person name="Harkess A."/>
            <person name="Zhou J."/>
            <person name="Xu C."/>
            <person name="Bowers J.E."/>
            <person name="Van der Hulst R."/>
            <person name="Ayyampalayam S."/>
            <person name="Mercati F."/>
            <person name="Riccardi P."/>
            <person name="McKain M.R."/>
            <person name="Kakrana A."/>
            <person name="Tang H."/>
            <person name="Ray J."/>
            <person name="Groenendijk J."/>
            <person name="Arikit S."/>
            <person name="Mathioni S.M."/>
            <person name="Nakano M."/>
            <person name="Shan H."/>
            <person name="Telgmann-Rauber A."/>
            <person name="Kanno A."/>
            <person name="Yue Z."/>
            <person name="Chen H."/>
            <person name="Li W."/>
            <person name="Chen Y."/>
            <person name="Xu X."/>
            <person name="Zhang Y."/>
            <person name="Luo S."/>
            <person name="Chen H."/>
            <person name="Gao J."/>
            <person name="Mao Z."/>
            <person name="Pires J.C."/>
            <person name="Luo M."/>
            <person name="Kudrna D."/>
            <person name="Wing R.A."/>
            <person name="Meyers B.C."/>
            <person name="Yi K."/>
            <person name="Kong H."/>
            <person name="Lavrijsen P."/>
            <person name="Sunseri F."/>
            <person name="Falavigna A."/>
            <person name="Ye Y."/>
            <person name="Leebens-Mack J.H."/>
            <person name="Chen G."/>
        </authorList>
    </citation>
    <scope>NUCLEOTIDE SEQUENCE [LARGE SCALE GENOMIC DNA]</scope>
    <source>
        <strain evidence="3">cv. DH0086</strain>
    </source>
</reference>
<name>A0A5P1FNN3_ASPOF</name>
<feature type="region of interest" description="Disordered" evidence="1">
    <location>
        <begin position="1"/>
        <end position="133"/>
    </location>
</feature>
<sequence>MEAEKSNTDSASSPRFDQQKPTPLLTRQLSQKSNCLCSPTNHAGSFRCRRHRTSLKRSSMSYGSALSELANTKASPEHGSPLRAANHPPADTDSRPCSRRHCLSARTLRFARTSPPARIRSGDKQLKPITEDT</sequence>
<proteinExistence type="predicted"/>
<feature type="compositionally biased region" description="Polar residues" evidence="1">
    <location>
        <begin position="56"/>
        <end position="74"/>
    </location>
</feature>
<dbReference type="PANTHER" id="PTHR33132:SF135">
    <property type="entry name" value="OS02G0799700 PROTEIN"/>
    <property type="match status" value="1"/>
</dbReference>
<dbReference type="PANTHER" id="PTHR33132">
    <property type="entry name" value="OSJNBB0118P14.9 PROTEIN"/>
    <property type="match status" value="1"/>
</dbReference>
<evidence type="ECO:0000256" key="1">
    <source>
        <dbReference type="SAM" id="MobiDB-lite"/>
    </source>
</evidence>
<feature type="compositionally biased region" description="Polar residues" evidence="1">
    <location>
        <begin position="8"/>
        <end position="43"/>
    </location>
</feature>
<keyword evidence="3" id="KW-1185">Reference proteome</keyword>
<gene>
    <name evidence="2" type="ORF">A4U43_C01F5300</name>
</gene>
<protein>
    <submittedName>
        <fullName evidence="2">Uncharacterized protein</fullName>
    </submittedName>
</protein>
<dbReference type="AlphaFoldDB" id="A0A5P1FNN3"/>